<dbReference type="EMBL" id="KX255694">
    <property type="protein sequence ID" value="APU54661.1"/>
    <property type="molecule type" value="Genomic_RNA"/>
</dbReference>
<accession>A0A1U9IL05</accession>
<protein>
    <submittedName>
        <fullName evidence="2">Triple gene block 1</fullName>
    </submittedName>
</protein>
<dbReference type="PROSITE" id="PS51657">
    <property type="entry name" value="PSRV_HELICASE"/>
    <property type="match status" value="1"/>
</dbReference>
<proteinExistence type="predicted"/>
<reference evidence="2" key="1">
    <citation type="submission" date="2016-05" db="EMBL/GenBank/DDBJ databases">
        <title>Complete genome sequence of Garlic common latent virus in India.</title>
        <authorList>
            <person name="Yadav V."/>
            <person name="Majumder S."/>
        </authorList>
    </citation>
    <scope>NUCLEOTIDE SEQUENCE</scope>
</reference>
<dbReference type="GO" id="GO:0005524">
    <property type="term" value="F:ATP binding"/>
    <property type="evidence" value="ECO:0007669"/>
    <property type="project" value="InterPro"/>
</dbReference>
<organism evidence="2">
    <name type="scientific">Garlic common latent virus</name>
    <dbReference type="NCBI Taxonomy" id="47900"/>
    <lineage>
        <taxon>Viruses</taxon>
        <taxon>Riboviria</taxon>
        <taxon>Orthornavirae</taxon>
        <taxon>Kitrinoviricota</taxon>
        <taxon>Alsuviricetes</taxon>
        <taxon>Tymovirales</taxon>
        <taxon>Betaflexiviridae</taxon>
        <taxon>Quinvirinae</taxon>
        <taxon>Carlavirus</taxon>
        <taxon>Carlavirus latensallii</taxon>
    </lineage>
</organism>
<sequence length="230" mass="25793">MDVLVNKLLSFNFVRVSSKLSKPIIVNCVPGAGKSHLIRELLREDERFVAYTFGADITETTDCITIQRVPEAKPIHNFIIIDEYQLGDWKSFEPIAIFGDPLQGSSECLRPHFTTDLTKRFGSSTCSLLQSIGYQIRSECADICIIAEVSSAELEGTVIAYGPEAEWLLKWYGVPYLKVCEIQGKTFDVVTLVTDYSIVTEGNRRDLYLCLTRHRSKLQVLNGDATLTTS</sequence>
<dbReference type="InterPro" id="IPR027351">
    <property type="entry name" value="(+)RNA_virus_helicase_core_dom"/>
</dbReference>
<evidence type="ECO:0000313" key="2">
    <source>
        <dbReference type="EMBL" id="APU54661.1"/>
    </source>
</evidence>
<evidence type="ECO:0000259" key="1">
    <source>
        <dbReference type="PROSITE" id="PS51657"/>
    </source>
</evidence>
<gene>
    <name evidence="2" type="primary">TGB1</name>
</gene>
<feature type="domain" description="(+)RNA virus helicase C-terminal" evidence="1">
    <location>
        <begin position="1"/>
        <end position="230"/>
    </location>
</feature>
<dbReference type="Pfam" id="PF01443">
    <property type="entry name" value="Viral_helicase1"/>
    <property type="match status" value="1"/>
</dbReference>
<name>A0A1U9IL05_9VIRU</name>